<evidence type="ECO:0000313" key="1">
    <source>
        <dbReference type="EMBL" id="MDY7226768.1"/>
    </source>
</evidence>
<proteinExistence type="predicted"/>
<gene>
    <name evidence="1" type="ORF">SYV04_10230</name>
</gene>
<keyword evidence="2" id="KW-1185">Reference proteome</keyword>
<protein>
    <submittedName>
        <fullName evidence="1">Metal-binding motif-containing protein</fullName>
    </submittedName>
</protein>
<comment type="caution">
    <text evidence="1">The sequence shown here is derived from an EMBL/GenBank/DDBJ whole genome shotgun (WGS) entry which is preliminary data.</text>
</comment>
<sequence length="620" mass="65915">MTYTFKAGCITVVARDAEASEQQVADQVAVLARGPSTVRFAVYREESWSHSLDLTITAREQSCEGPVVAEQLRKVELRKARVESLAITLEAPDTDGDGYVPTTHGGTDCDDSQGSVHPAATEVCDNLDNDCDGTPDQGVGPLWYPDQDGDTFGDSTAAPIRSCTQPASTPRYVQDNTDCRDSNDQVYPRASSAPETLCDEVDDDCDGQVDDGFALKGAGCSEPCSGQYVCNASRNALACNGPVPDMYYQDADNDGAGTPSTAVTVCPGTPPPAGTVPNALDCDDQDPLNRHERTEACDGRDNTCDGQRDEDNACDGKGWKASTDAALTGNRDWKTVALGNNGLPVWVAGMNGVLAFRNAATGAFTSRDGTCNNRNWRAAWVRPVDGHVFLVGDAGYLAEHTGTACVNATRVTTNNDLTGIIGFDTGTTTTLYVVDDRGRLYAWTPGSTPQERYNTDPPTYFGIHGLASTQLLVVGGRETAPFGPHIVSYPGTGATAAAQTLNSVPGGYGGSLRAVWMGVPGLAYAVGDDGLIMKWNGTSDWERIAPPDDAPTADFTSVVVLDAASIYVTDTDGRIRLRNATRWLDPPLQDADRALWDIALSSPRDVWAVGEDGLVLHFAE</sequence>
<accession>A0ABU5H1W9</accession>
<evidence type="ECO:0000313" key="2">
    <source>
        <dbReference type="Proteomes" id="UP001291309"/>
    </source>
</evidence>
<organism evidence="1 2">
    <name type="scientific">Hyalangium rubrum</name>
    <dbReference type="NCBI Taxonomy" id="3103134"/>
    <lineage>
        <taxon>Bacteria</taxon>
        <taxon>Pseudomonadati</taxon>
        <taxon>Myxococcota</taxon>
        <taxon>Myxococcia</taxon>
        <taxon>Myxococcales</taxon>
        <taxon>Cystobacterineae</taxon>
        <taxon>Archangiaceae</taxon>
        <taxon>Hyalangium</taxon>
    </lineage>
</organism>
<dbReference type="Proteomes" id="UP001291309">
    <property type="component" value="Unassembled WGS sequence"/>
</dbReference>
<dbReference type="InterPro" id="IPR021655">
    <property type="entry name" value="Put_metal-bd"/>
</dbReference>
<dbReference type="EMBL" id="JAXIVS010000003">
    <property type="protein sequence ID" value="MDY7226768.1"/>
    <property type="molecule type" value="Genomic_DNA"/>
</dbReference>
<dbReference type="SUPFAM" id="SSF50998">
    <property type="entry name" value="Quinoprotein alcohol dehydrogenase-like"/>
    <property type="match status" value="1"/>
</dbReference>
<dbReference type="RefSeq" id="WP_321545493.1">
    <property type="nucleotide sequence ID" value="NZ_JAXIVS010000003.1"/>
</dbReference>
<name>A0ABU5H1W9_9BACT</name>
<dbReference type="Pfam" id="PF11617">
    <property type="entry name" value="Cu-binding_MopE"/>
    <property type="match status" value="3"/>
</dbReference>
<dbReference type="InterPro" id="IPR011047">
    <property type="entry name" value="Quinoprotein_ADH-like_sf"/>
</dbReference>
<reference evidence="1 2" key="1">
    <citation type="submission" date="2023-12" db="EMBL/GenBank/DDBJ databases">
        <title>the genome sequence of Hyalangium sp. s54d21.</title>
        <authorList>
            <person name="Zhang X."/>
        </authorList>
    </citation>
    <scope>NUCLEOTIDE SEQUENCE [LARGE SCALE GENOMIC DNA]</scope>
    <source>
        <strain evidence="2">s54d21</strain>
    </source>
</reference>